<dbReference type="GO" id="GO:0005509">
    <property type="term" value="F:calcium ion binding"/>
    <property type="evidence" value="ECO:0007669"/>
    <property type="project" value="InterPro"/>
</dbReference>
<sequence>MTFCRTLLLTVAAWAVFAATAQAGTISASGTTITFRAGPGEANFFTVNWGNSSAGPDFVPTFDDHVDIQYSPGSGCEDFAGGVAVTCTSAGTNPTILVYLGDGNDFAQSINDRAVGHSVSFFGEDGDDDFDSDGSSDVLDGGPGNDEFSPDDNDPGPGDVVRGGPGIDTLQTGNPTGAMGPITVAFDDQPNDGYPGEGDNYASDLENLSATSTSPSINFVGNDAPNVVQLRSESADTVKGLGGNDTIDGANGNDQLDGGDGDDTIYGGGNDDVIVGGPGTDSLSGEGSASGLFISVAGNDTIDARDGIREALNCGPGADTAIVDALDVVPQDPGSLCEAVDRPLAVVAATVRSSSLKAQSRKRVSLKLACPQGVATCTGKVTLKTASKVRVGRKRAVITIGSAKYSIAAGASKSVRVNLSAKARSLLKRSKKVRVKLTVAPTSGAAATKTVTLKR</sequence>
<evidence type="ECO:0000256" key="4">
    <source>
        <dbReference type="SAM" id="SignalP"/>
    </source>
</evidence>
<keyword evidence="6" id="KW-1185">Reference proteome</keyword>
<dbReference type="InterPro" id="IPR001343">
    <property type="entry name" value="Hemolysn_Ca-bd"/>
</dbReference>
<feature type="region of interest" description="Disordered" evidence="3">
    <location>
        <begin position="124"/>
        <end position="176"/>
    </location>
</feature>
<dbReference type="GO" id="GO:0005576">
    <property type="term" value="C:extracellular region"/>
    <property type="evidence" value="ECO:0007669"/>
    <property type="project" value="UniProtKB-SubCell"/>
</dbReference>
<dbReference type="PRINTS" id="PR00313">
    <property type="entry name" value="CABNDNGRPT"/>
</dbReference>
<keyword evidence="4" id="KW-0732">Signal</keyword>
<dbReference type="RefSeq" id="WP_121255419.1">
    <property type="nucleotide sequence ID" value="NZ_RBIL01000002.1"/>
</dbReference>
<feature type="compositionally biased region" description="Acidic residues" evidence="3">
    <location>
        <begin position="124"/>
        <end position="134"/>
    </location>
</feature>
<evidence type="ECO:0000256" key="1">
    <source>
        <dbReference type="ARBA" id="ARBA00004613"/>
    </source>
</evidence>
<reference evidence="5 6" key="1">
    <citation type="submission" date="2018-10" db="EMBL/GenBank/DDBJ databases">
        <title>Genomic Encyclopedia of Archaeal and Bacterial Type Strains, Phase II (KMG-II): from individual species to whole genera.</title>
        <authorList>
            <person name="Goeker M."/>
        </authorList>
    </citation>
    <scope>NUCLEOTIDE SEQUENCE [LARGE SCALE GENOMIC DNA]</scope>
    <source>
        <strain evidence="5 6">DSM 14954</strain>
    </source>
</reference>
<dbReference type="Gene3D" id="2.150.10.10">
    <property type="entry name" value="Serralysin-like metalloprotease, C-terminal"/>
    <property type="match status" value="1"/>
</dbReference>
<gene>
    <name evidence="5" type="ORF">C8N24_5147</name>
</gene>
<organism evidence="5 6">
    <name type="scientific">Solirubrobacter pauli</name>
    <dbReference type="NCBI Taxonomy" id="166793"/>
    <lineage>
        <taxon>Bacteria</taxon>
        <taxon>Bacillati</taxon>
        <taxon>Actinomycetota</taxon>
        <taxon>Thermoleophilia</taxon>
        <taxon>Solirubrobacterales</taxon>
        <taxon>Solirubrobacteraceae</taxon>
        <taxon>Solirubrobacter</taxon>
    </lineage>
</organism>
<keyword evidence="2" id="KW-0964">Secreted</keyword>
<evidence type="ECO:0008006" key="7">
    <source>
        <dbReference type="Google" id="ProtNLM"/>
    </source>
</evidence>
<feature type="chain" id="PRO_5039607988" description="Hemolysin type calcium-binding protein" evidence="4">
    <location>
        <begin position="24"/>
        <end position="455"/>
    </location>
</feature>
<dbReference type="PROSITE" id="PS00330">
    <property type="entry name" value="HEMOLYSIN_CALCIUM"/>
    <property type="match status" value="2"/>
</dbReference>
<dbReference type="InterPro" id="IPR011049">
    <property type="entry name" value="Serralysin-like_metalloprot_C"/>
</dbReference>
<name>A0A660KZK5_9ACTN</name>
<dbReference type="InterPro" id="IPR050557">
    <property type="entry name" value="RTX_toxin/Mannuronan_C5-epim"/>
</dbReference>
<comment type="subcellular location">
    <subcellularLocation>
        <location evidence="1">Secreted</location>
    </subcellularLocation>
</comment>
<comment type="caution">
    <text evidence="5">The sequence shown here is derived from an EMBL/GenBank/DDBJ whole genome shotgun (WGS) entry which is preliminary data.</text>
</comment>
<dbReference type="SUPFAM" id="SSF51120">
    <property type="entry name" value="beta-Roll"/>
    <property type="match status" value="1"/>
</dbReference>
<evidence type="ECO:0000313" key="6">
    <source>
        <dbReference type="Proteomes" id="UP000278962"/>
    </source>
</evidence>
<feature type="signal peptide" evidence="4">
    <location>
        <begin position="1"/>
        <end position="23"/>
    </location>
</feature>
<dbReference type="AlphaFoldDB" id="A0A660KZK5"/>
<dbReference type="InterPro" id="IPR018511">
    <property type="entry name" value="Hemolysin-typ_Ca-bd_CS"/>
</dbReference>
<dbReference type="EMBL" id="RBIL01000002">
    <property type="protein sequence ID" value="RKQ87127.1"/>
    <property type="molecule type" value="Genomic_DNA"/>
</dbReference>
<accession>A0A660KZK5</accession>
<evidence type="ECO:0000313" key="5">
    <source>
        <dbReference type="EMBL" id="RKQ87127.1"/>
    </source>
</evidence>
<dbReference type="PANTHER" id="PTHR38340:SF1">
    <property type="entry name" value="S-LAYER PROTEIN"/>
    <property type="match status" value="1"/>
</dbReference>
<evidence type="ECO:0000256" key="2">
    <source>
        <dbReference type="ARBA" id="ARBA00022525"/>
    </source>
</evidence>
<protein>
    <recommendedName>
        <fullName evidence="7">Hemolysin type calcium-binding protein</fullName>
    </recommendedName>
</protein>
<dbReference type="Proteomes" id="UP000278962">
    <property type="component" value="Unassembled WGS sequence"/>
</dbReference>
<evidence type="ECO:0000256" key="3">
    <source>
        <dbReference type="SAM" id="MobiDB-lite"/>
    </source>
</evidence>
<dbReference type="PANTHER" id="PTHR38340">
    <property type="entry name" value="S-LAYER PROTEIN"/>
    <property type="match status" value="1"/>
</dbReference>
<proteinExistence type="predicted"/>
<feature type="region of interest" description="Disordered" evidence="3">
    <location>
        <begin position="237"/>
        <end position="268"/>
    </location>
</feature>
<dbReference type="Pfam" id="PF00353">
    <property type="entry name" value="HemolysinCabind"/>
    <property type="match status" value="2"/>
</dbReference>